<evidence type="ECO:0000313" key="2">
    <source>
        <dbReference type="Proteomes" id="UP000261166"/>
    </source>
</evidence>
<organism evidence="1 2">
    <name type="scientific">Eisenbergiella massiliensis</name>
    <dbReference type="NCBI Taxonomy" id="1720294"/>
    <lineage>
        <taxon>Bacteria</taxon>
        <taxon>Bacillati</taxon>
        <taxon>Bacillota</taxon>
        <taxon>Clostridia</taxon>
        <taxon>Lachnospirales</taxon>
        <taxon>Lachnospiraceae</taxon>
        <taxon>Eisenbergiella</taxon>
    </lineage>
</organism>
<reference evidence="1 2" key="1">
    <citation type="submission" date="2018-08" db="EMBL/GenBank/DDBJ databases">
        <title>A genome reference for cultivated species of the human gut microbiota.</title>
        <authorList>
            <person name="Zou Y."/>
            <person name="Xue W."/>
            <person name="Luo G."/>
        </authorList>
    </citation>
    <scope>NUCLEOTIDE SEQUENCE [LARGE SCALE GENOMIC DNA]</scope>
    <source>
        <strain evidence="1 2">AF26-4BH</strain>
    </source>
</reference>
<proteinExistence type="predicted"/>
<comment type="caution">
    <text evidence="1">The sequence shown here is derived from an EMBL/GenBank/DDBJ whole genome shotgun (WGS) entry which is preliminary data.</text>
</comment>
<name>A0A3E3IQU7_9FIRM</name>
<evidence type="ECO:0000313" key="1">
    <source>
        <dbReference type="EMBL" id="RGE69447.1"/>
    </source>
</evidence>
<dbReference type="Proteomes" id="UP000261166">
    <property type="component" value="Unassembled WGS sequence"/>
</dbReference>
<dbReference type="EMBL" id="QVLU01000016">
    <property type="protein sequence ID" value="RGE69447.1"/>
    <property type="molecule type" value="Genomic_DNA"/>
</dbReference>
<accession>A0A3E3IQU7</accession>
<gene>
    <name evidence="1" type="ORF">DWY69_17525</name>
</gene>
<protein>
    <submittedName>
        <fullName evidence="1">Uncharacterized protein</fullName>
    </submittedName>
</protein>
<sequence length="62" mass="7267">MILFCVKKKKGFIRKGSSQKRQQDYIEIFFIKVIIGIIQGKIGRKSFLGINYRLDNKTVFLV</sequence>
<dbReference type="AlphaFoldDB" id="A0A3E3IQU7"/>